<gene>
    <name evidence="1" type="ORF">RPERSI_LOCUS4219</name>
</gene>
<dbReference type="EMBL" id="CAJVQC010005695">
    <property type="protein sequence ID" value="CAG8557489.1"/>
    <property type="molecule type" value="Genomic_DNA"/>
</dbReference>
<protein>
    <submittedName>
        <fullName evidence="1">326_t:CDS:1</fullName>
    </submittedName>
</protein>
<organism evidence="1 2">
    <name type="scientific">Racocetra persica</name>
    <dbReference type="NCBI Taxonomy" id="160502"/>
    <lineage>
        <taxon>Eukaryota</taxon>
        <taxon>Fungi</taxon>
        <taxon>Fungi incertae sedis</taxon>
        <taxon>Mucoromycota</taxon>
        <taxon>Glomeromycotina</taxon>
        <taxon>Glomeromycetes</taxon>
        <taxon>Diversisporales</taxon>
        <taxon>Gigasporaceae</taxon>
        <taxon>Racocetra</taxon>
    </lineage>
</organism>
<sequence>MEKNKIYPQLTWRENINKTTLSKEKSPIRFYNIKTDEVEGAKETSVIEKYAILTPNGHKSLYKALQACKILKEVGLEINYLWSSEICIDQNNLKEEAEEVSKMRYYYNNTNVTLIAIHTELLEELSSSRFPKEGKSEQLLLDWPSIIKIQQYGLSTIQAMLVIGDYNSQDIVVLRLDEALRETKNRKRDIPVDAIYSILGLLPYGDKVEVKYKSRMCPECPNQEEVETCQHEEKNKNQPIYTKNDVESILIEVMKVAVQNGYGEPFA</sequence>
<evidence type="ECO:0000313" key="1">
    <source>
        <dbReference type="EMBL" id="CAG8557489.1"/>
    </source>
</evidence>
<reference evidence="1" key="1">
    <citation type="submission" date="2021-06" db="EMBL/GenBank/DDBJ databases">
        <authorList>
            <person name="Kallberg Y."/>
            <person name="Tangrot J."/>
            <person name="Rosling A."/>
        </authorList>
    </citation>
    <scope>NUCLEOTIDE SEQUENCE</scope>
    <source>
        <strain evidence="1">MA461A</strain>
    </source>
</reference>
<name>A0ACA9M047_9GLOM</name>
<proteinExistence type="predicted"/>
<comment type="caution">
    <text evidence="1">The sequence shown here is derived from an EMBL/GenBank/DDBJ whole genome shotgun (WGS) entry which is preliminary data.</text>
</comment>
<dbReference type="Proteomes" id="UP000789920">
    <property type="component" value="Unassembled WGS sequence"/>
</dbReference>
<accession>A0ACA9M047</accession>
<keyword evidence="2" id="KW-1185">Reference proteome</keyword>
<evidence type="ECO:0000313" key="2">
    <source>
        <dbReference type="Proteomes" id="UP000789920"/>
    </source>
</evidence>